<organism evidence="1 2">
    <name type="scientific">Sulfurimonas paralvinellae</name>
    <dbReference type="NCBI Taxonomy" id="317658"/>
    <lineage>
        <taxon>Bacteria</taxon>
        <taxon>Pseudomonadati</taxon>
        <taxon>Campylobacterota</taxon>
        <taxon>Epsilonproteobacteria</taxon>
        <taxon>Campylobacterales</taxon>
        <taxon>Sulfurimonadaceae</taxon>
        <taxon>Sulfurimonas</taxon>
    </lineage>
</organism>
<keyword evidence="2" id="KW-1185">Reference proteome</keyword>
<accession>A0A7M1B971</accession>
<dbReference type="Proteomes" id="UP000593580">
    <property type="component" value="Chromosome"/>
</dbReference>
<name>A0A7M1B971_9BACT</name>
<proteinExistence type="predicted"/>
<dbReference type="AlphaFoldDB" id="A0A7M1B971"/>
<reference evidence="1 2" key="1">
    <citation type="submission" date="2019-07" db="EMBL/GenBank/DDBJ databases">
        <title>Sulfurimonas paralvinellae sp. nov., a novel mesophilic, hydrogen- and sulfur-oxidizing chemolithoautotroph within the Epsilonproteo- bacteria isolated from a deep-sea hydrothermal vent polychaete nest, reclassification of Thiomicrospira denitrificans as Sulfurimonas denitrificans comb. nov. and emended description of the genus Sulfurimonas.</title>
        <authorList>
            <person name="Wang S."/>
            <person name="Jiang L."/>
            <person name="Shao Z."/>
        </authorList>
    </citation>
    <scope>NUCLEOTIDE SEQUENCE [LARGE SCALE GENOMIC DNA]</scope>
    <source>
        <strain evidence="1 2">GO25</strain>
    </source>
</reference>
<evidence type="ECO:0000313" key="1">
    <source>
        <dbReference type="EMBL" id="QOP46181.1"/>
    </source>
</evidence>
<evidence type="ECO:0000313" key="2">
    <source>
        <dbReference type="Proteomes" id="UP000593580"/>
    </source>
</evidence>
<sequence>MTMMHCITCICSINCISKPKKIVLKCFRRTKMLHQRKNIKTVQRKMTNKKAAQVKAHPISHQASSQMVVAVQKNRKKNRPLPKRRKKRKVFINSPIKPMKKSIKDTLMKKSLGRIFLIFLLFTTAIYAKQLATYKFFANKKEAVVKEAIEVTLIAHQKNKSKVMFFFATPKKSNDYKAVLLTKEIQDHSYHNTSAVFKYIIFPLKAKKIHIDFDFTIKTATDKGIAFAYVEDHDDSKRIAMEVSHVKIKPLDIRVKKLKHPVDLIGDFKLNSTIDKQSINQYENVNLHYTLLGTGYNDKVTLLKNLKDVNLFSDINNAYIKLTPEGYKIKREYIYALSAKKDFTIPAVTLHAYSPKTEKYYTLTAAQHHIKVTKIDTSKLLDNEEYPQTKELINFDALKQFLIYLIIFITGYLSAQFQSFSFKKDADSTELQEIKKAQTAKELLFILVNIHKEQQFSHEVKMLEEIVYNNAAHNFNKIKTTIIKGLK</sequence>
<dbReference type="EMBL" id="CP041406">
    <property type="protein sequence ID" value="QOP46181.1"/>
    <property type="molecule type" value="Genomic_DNA"/>
</dbReference>
<dbReference type="KEGG" id="spal:FM071_07695"/>
<protein>
    <submittedName>
        <fullName evidence="1">Protein BatD</fullName>
    </submittedName>
</protein>
<gene>
    <name evidence="1" type="ORF">FM071_07695</name>
</gene>